<dbReference type="OrthoDB" id="9812084at2"/>
<accession>A0A4R2L0I8</accession>
<dbReference type="AlphaFoldDB" id="A0A4R2L0I8"/>
<dbReference type="GO" id="GO:0015171">
    <property type="term" value="F:amino acid transmembrane transporter activity"/>
    <property type="evidence" value="ECO:0007669"/>
    <property type="project" value="TreeGrafter"/>
</dbReference>
<dbReference type="GO" id="GO:0033228">
    <property type="term" value="P:cysteine export across plasma membrane"/>
    <property type="evidence" value="ECO:0007669"/>
    <property type="project" value="TreeGrafter"/>
</dbReference>
<feature type="transmembrane region" description="Helical" evidence="6">
    <location>
        <begin position="77"/>
        <end position="94"/>
    </location>
</feature>
<evidence type="ECO:0000256" key="3">
    <source>
        <dbReference type="ARBA" id="ARBA00022692"/>
    </source>
</evidence>
<reference evidence="7 8" key="1">
    <citation type="submission" date="2019-03" db="EMBL/GenBank/DDBJ databases">
        <title>Genomic Encyclopedia of Type Strains, Phase IV (KMG-IV): sequencing the most valuable type-strain genomes for metagenomic binning, comparative biology and taxonomic classification.</title>
        <authorList>
            <person name="Goeker M."/>
        </authorList>
    </citation>
    <scope>NUCLEOTIDE SEQUENCE [LARGE SCALE GENOMIC DNA]</scope>
    <source>
        <strain evidence="7 8">DSM 25287</strain>
    </source>
</reference>
<organism evidence="7 8">
    <name type="scientific">Plasticicumulans lactativorans</name>
    <dbReference type="NCBI Taxonomy" id="1133106"/>
    <lineage>
        <taxon>Bacteria</taxon>
        <taxon>Pseudomonadati</taxon>
        <taxon>Pseudomonadota</taxon>
        <taxon>Gammaproteobacteria</taxon>
        <taxon>Candidatus Competibacteraceae</taxon>
        <taxon>Plasticicumulans</taxon>
    </lineage>
</organism>
<dbReference type="EMBL" id="SLWY01000017">
    <property type="protein sequence ID" value="TCO79753.1"/>
    <property type="molecule type" value="Genomic_DNA"/>
</dbReference>
<proteinExistence type="predicted"/>
<dbReference type="InterPro" id="IPR001123">
    <property type="entry name" value="LeuE-type"/>
</dbReference>
<keyword evidence="4 6" id="KW-1133">Transmembrane helix</keyword>
<feature type="transmembrane region" description="Helical" evidence="6">
    <location>
        <begin position="146"/>
        <end position="170"/>
    </location>
</feature>
<evidence type="ECO:0000313" key="7">
    <source>
        <dbReference type="EMBL" id="TCO79753.1"/>
    </source>
</evidence>
<sequence length="201" mass="21306">MDDTLLAFWLPFATFTVVMSITPGPNNLMLLASGALYGFRRTVPHLLGVAGGFGIMLALFCLGLAQAFEQVPGLRELLRWVGIAYLGWLAWKLLGAGAPGAAGASRPLGWLDAAVFQWVNPKAWMMALTAVSTFIAPHARDWLGDAAIAVLVSALLNLACVSLWAGCGAAMRRLLGDARHRLAFNGVMAVLTALTAIGMAR</sequence>
<name>A0A4R2L0I8_9GAMM</name>
<dbReference type="GO" id="GO:0005886">
    <property type="term" value="C:plasma membrane"/>
    <property type="evidence" value="ECO:0007669"/>
    <property type="project" value="UniProtKB-SubCell"/>
</dbReference>
<protein>
    <submittedName>
        <fullName evidence="7">Threonine/homoserine/homoserine lactone efflux protein</fullName>
    </submittedName>
</protein>
<dbReference type="Proteomes" id="UP000295765">
    <property type="component" value="Unassembled WGS sequence"/>
</dbReference>
<evidence type="ECO:0000256" key="4">
    <source>
        <dbReference type="ARBA" id="ARBA00022989"/>
    </source>
</evidence>
<gene>
    <name evidence="7" type="ORF">EV699_11762</name>
</gene>
<comment type="subcellular location">
    <subcellularLocation>
        <location evidence="1">Cell membrane</location>
        <topology evidence="1">Multi-pass membrane protein</topology>
    </subcellularLocation>
</comment>
<dbReference type="PANTHER" id="PTHR30086:SF20">
    <property type="entry name" value="ARGININE EXPORTER PROTEIN ARGO-RELATED"/>
    <property type="match status" value="1"/>
</dbReference>
<dbReference type="RefSeq" id="WP_132544406.1">
    <property type="nucleotide sequence ID" value="NZ_SLWY01000017.1"/>
</dbReference>
<dbReference type="Pfam" id="PF01810">
    <property type="entry name" value="LysE"/>
    <property type="match status" value="1"/>
</dbReference>
<feature type="transmembrane region" description="Helical" evidence="6">
    <location>
        <begin position="182"/>
        <end position="200"/>
    </location>
</feature>
<evidence type="ECO:0000313" key="8">
    <source>
        <dbReference type="Proteomes" id="UP000295765"/>
    </source>
</evidence>
<feature type="transmembrane region" description="Helical" evidence="6">
    <location>
        <begin position="44"/>
        <end position="65"/>
    </location>
</feature>
<evidence type="ECO:0000256" key="6">
    <source>
        <dbReference type="SAM" id="Phobius"/>
    </source>
</evidence>
<dbReference type="PANTHER" id="PTHR30086">
    <property type="entry name" value="ARGININE EXPORTER PROTEIN ARGO"/>
    <property type="match status" value="1"/>
</dbReference>
<comment type="caution">
    <text evidence="7">The sequence shown here is derived from an EMBL/GenBank/DDBJ whole genome shotgun (WGS) entry which is preliminary data.</text>
</comment>
<keyword evidence="3 6" id="KW-0812">Transmembrane</keyword>
<keyword evidence="2" id="KW-1003">Cell membrane</keyword>
<keyword evidence="5 6" id="KW-0472">Membrane</keyword>
<evidence type="ECO:0000256" key="1">
    <source>
        <dbReference type="ARBA" id="ARBA00004651"/>
    </source>
</evidence>
<keyword evidence="8" id="KW-1185">Reference proteome</keyword>
<evidence type="ECO:0000256" key="5">
    <source>
        <dbReference type="ARBA" id="ARBA00023136"/>
    </source>
</evidence>
<evidence type="ECO:0000256" key="2">
    <source>
        <dbReference type="ARBA" id="ARBA00022475"/>
    </source>
</evidence>